<dbReference type="GO" id="GO:0000032">
    <property type="term" value="P:cell wall mannoprotein biosynthetic process"/>
    <property type="evidence" value="ECO:0007669"/>
    <property type="project" value="TreeGrafter"/>
</dbReference>
<keyword evidence="4" id="KW-0732">Signal</keyword>
<dbReference type="PANTHER" id="PTHR31121:SF6">
    <property type="entry name" value="ALPHA-1,2 MANNOSYLTRANSFERASE KTR1"/>
    <property type="match status" value="1"/>
</dbReference>
<dbReference type="InterPro" id="IPR002685">
    <property type="entry name" value="Glyco_trans_15"/>
</dbReference>
<sequence>MRIPPNWNISKPSAGTWLAVFLRFVSVVRGVQVPLPGEKGVCASFVSLTCEKDLSDVVVTVTQLEEAFNSDHQYHWVFFGTDPLSEEFRRITSNATSSACFYEVIPRNHWRFDIGFCNGRGGDYCSQASEDPALDINTLFPHIWSSIDEDPSLLLEDSHIPWLLGFHDDDDEDDDETDELGANSAQSYKIDVSEGIHLRPVYPEAGWKQSMMPSTTTKVTYSDDDDITWTLAEEFKFWLVSLCEDNWSGGAFELGFLAFLRSPGHEAFMDHLGMIVKLGSKPVDIDAFPAHTISASMLLPKQSVRNFRRGVSRCYKTGSPTTLPGKTEQAETAAVASAASSGTATAVVTAMEVQLAKWDQLAQDILRQSSCPGLRSGNTVIDERSFSLVDNVDWAN</sequence>
<dbReference type="InterPro" id="IPR029044">
    <property type="entry name" value="Nucleotide-diphossugar_trans"/>
</dbReference>
<protein>
    <submittedName>
        <fullName evidence="5">Uncharacterized protein</fullName>
    </submittedName>
</protein>
<dbReference type="SUPFAM" id="SSF53448">
    <property type="entry name" value="Nucleotide-diphospho-sugar transferases"/>
    <property type="match status" value="1"/>
</dbReference>
<comment type="caution">
    <text evidence="5">The sequence shown here is derived from an EMBL/GenBank/DDBJ whole genome shotgun (WGS) entry which is preliminary data.</text>
</comment>
<proteinExistence type="inferred from homology"/>
<accession>A0A9P5D336</accession>
<dbReference type="AlphaFoldDB" id="A0A9P5D336"/>
<dbReference type="GO" id="GO:0000026">
    <property type="term" value="F:alpha-1,2-mannosyltransferase activity"/>
    <property type="evidence" value="ECO:0007669"/>
    <property type="project" value="TreeGrafter"/>
</dbReference>
<evidence type="ECO:0000256" key="2">
    <source>
        <dbReference type="ARBA" id="ARBA00022676"/>
    </source>
</evidence>
<keyword evidence="2" id="KW-0328">Glycosyltransferase</keyword>
<evidence type="ECO:0000313" key="5">
    <source>
        <dbReference type="EMBL" id="KAF4121415.1"/>
    </source>
</evidence>
<evidence type="ECO:0000256" key="1">
    <source>
        <dbReference type="ARBA" id="ARBA00007677"/>
    </source>
</evidence>
<dbReference type="EMBL" id="JAANYQ010000012">
    <property type="protein sequence ID" value="KAF4121415.1"/>
    <property type="molecule type" value="Genomic_DNA"/>
</dbReference>
<comment type="similarity">
    <text evidence="1">Belongs to the glycosyltransferase 15 family.</text>
</comment>
<dbReference type="PANTHER" id="PTHR31121">
    <property type="entry name" value="ALPHA-1,2 MANNOSYLTRANSFERASE KTR1"/>
    <property type="match status" value="1"/>
</dbReference>
<keyword evidence="6" id="KW-1185">Reference proteome</keyword>
<dbReference type="GeneID" id="55968052"/>
<dbReference type="RefSeq" id="XP_035320067.1">
    <property type="nucleotide sequence ID" value="XM_035463803.1"/>
</dbReference>
<feature type="chain" id="PRO_5040256433" evidence="4">
    <location>
        <begin position="31"/>
        <end position="396"/>
    </location>
</feature>
<dbReference type="GO" id="GO:0016020">
    <property type="term" value="C:membrane"/>
    <property type="evidence" value="ECO:0007669"/>
    <property type="project" value="InterPro"/>
</dbReference>
<reference evidence="5" key="1">
    <citation type="submission" date="2020-03" db="EMBL/GenBank/DDBJ databases">
        <title>Site-based positive gene gene selection in Geosmithia morbida across the United States reveals a broad range of putative effectors and factors for local host and environmental adapation.</title>
        <authorList>
            <person name="Onufrak A."/>
            <person name="Murdoch R.W."/>
            <person name="Gazis R."/>
            <person name="Huff M."/>
            <person name="Staton M."/>
            <person name="Klingeman W."/>
            <person name="Hadziabdic D."/>
        </authorList>
    </citation>
    <scope>NUCLEOTIDE SEQUENCE</scope>
    <source>
        <strain evidence="5">1262</strain>
    </source>
</reference>
<dbReference type="GO" id="GO:0005794">
    <property type="term" value="C:Golgi apparatus"/>
    <property type="evidence" value="ECO:0007669"/>
    <property type="project" value="TreeGrafter"/>
</dbReference>
<keyword evidence="3" id="KW-0808">Transferase</keyword>
<dbReference type="OrthoDB" id="202470at2759"/>
<dbReference type="Proteomes" id="UP000749293">
    <property type="component" value="Unassembled WGS sequence"/>
</dbReference>
<evidence type="ECO:0000256" key="4">
    <source>
        <dbReference type="SAM" id="SignalP"/>
    </source>
</evidence>
<gene>
    <name evidence="5" type="ORF">GMORB2_1822</name>
</gene>
<dbReference type="Pfam" id="PF01793">
    <property type="entry name" value="Glyco_transf_15"/>
    <property type="match status" value="1"/>
</dbReference>
<dbReference type="GO" id="GO:0006487">
    <property type="term" value="P:protein N-linked glycosylation"/>
    <property type="evidence" value="ECO:0007669"/>
    <property type="project" value="TreeGrafter"/>
</dbReference>
<organism evidence="5 6">
    <name type="scientific">Geosmithia morbida</name>
    <dbReference type="NCBI Taxonomy" id="1094350"/>
    <lineage>
        <taxon>Eukaryota</taxon>
        <taxon>Fungi</taxon>
        <taxon>Dikarya</taxon>
        <taxon>Ascomycota</taxon>
        <taxon>Pezizomycotina</taxon>
        <taxon>Sordariomycetes</taxon>
        <taxon>Hypocreomycetidae</taxon>
        <taxon>Hypocreales</taxon>
        <taxon>Bionectriaceae</taxon>
        <taxon>Geosmithia</taxon>
    </lineage>
</organism>
<name>A0A9P5D336_9HYPO</name>
<dbReference type="Gene3D" id="3.90.550.10">
    <property type="entry name" value="Spore Coat Polysaccharide Biosynthesis Protein SpsA, Chain A"/>
    <property type="match status" value="2"/>
</dbReference>
<evidence type="ECO:0000256" key="3">
    <source>
        <dbReference type="ARBA" id="ARBA00022679"/>
    </source>
</evidence>
<feature type="signal peptide" evidence="4">
    <location>
        <begin position="1"/>
        <end position="30"/>
    </location>
</feature>
<evidence type="ECO:0000313" key="6">
    <source>
        <dbReference type="Proteomes" id="UP000749293"/>
    </source>
</evidence>